<evidence type="ECO:0000259" key="1">
    <source>
        <dbReference type="Pfam" id="PF25043"/>
    </source>
</evidence>
<dbReference type="STRING" id="93759.A0A1R3FX41"/>
<dbReference type="EMBL" id="AWUE01024565">
    <property type="protein sequence ID" value="OMO50412.1"/>
    <property type="molecule type" value="Genomic_DNA"/>
</dbReference>
<evidence type="ECO:0000313" key="3">
    <source>
        <dbReference type="Proteomes" id="UP000187203"/>
    </source>
</evidence>
<dbReference type="PANTHER" id="PTHR31373:SF17">
    <property type="entry name" value="OS06G0652100 PROTEIN"/>
    <property type="match status" value="1"/>
</dbReference>
<protein>
    <recommendedName>
        <fullName evidence="1">DUF7788 domain-containing protein</fullName>
    </recommendedName>
</protein>
<accession>A0A1R3FX41</accession>
<name>A0A1R3FX41_9ROSI</name>
<dbReference type="Proteomes" id="UP000187203">
    <property type="component" value="Unassembled WGS sequence"/>
</dbReference>
<proteinExistence type="predicted"/>
<dbReference type="PANTHER" id="PTHR31373">
    <property type="entry name" value="OS06G0652100 PROTEIN"/>
    <property type="match status" value="1"/>
</dbReference>
<dbReference type="OrthoDB" id="1817044at2759"/>
<dbReference type="InterPro" id="IPR011205">
    <property type="entry name" value="UCP015417_vWA"/>
</dbReference>
<feature type="domain" description="DUF7788" evidence="1">
    <location>
        <begin position="167"/>
        <end position="290"/>
    </location>
</feature>
<sequence length="323" mass="37428">MSPWLPKTGSALNFLKNDLKVLQTVPSESSLRTTRSNNQAIGPSCFQESREMMVRLREDENVVVEDKIRRLRWQTELAREMSNPFFQATFLSVTEWLKFPVIVARRLFPYDEYQGMEDAHCAYRVRDRLRKDVLVYMSSNHWGLLPYNQITLFAMTSYKSCCPGKYPKMFLIAMPLVISSLSEDPWKGSVVGFNDIDCSKPSLMRIKGNDLMTNVEFLQSVGATIYFDIKVVLNLILSTAVHKGLSKEEMVKRVFLFDSEPISAIFPRWDENYEILRQSFQDNNFNVPEFFKHFLEIDGKWELGAGMKVEFSGGGYDKFMVFD</sequence>
<comment type="caution">
    <text evidence="2">The sequence shown here is derived from an EMBL/GenBank/DDBJ whole genome shotgun (WGS) entry which is preliminary data.</text>
</comment>
<dbReference type="AlphaFoldDB" id="A0A1R3FX41"/>
<evidence type="ECO:0000313" key="2">
    <source>
        <dbReference type="EMBL" id="OMO50412.1"/>
    </source>
</evidence>
<gene>
    <name evidence="2" type="ORF">COLO4_38087</name>
</gene>
<organism evidence="2 3">
    <name type="scientific">Corchorus olitorius</name>
    <dbReference type="NCBI Taxonomy" id="93759"/>
    <lineage>
        <taxon>Eukaryota</taxon>
        <taxon>Viridiplantae</taxon>
        <taxon>Streptophyta</taxon>
        <taxon>Embryophyta</taxon>
        <taxon>Tracheophyta</taxon>
        <taxon>Spermatophyta</taxon>
        <taxon>Magnoliopsida</taxon>
        <taxon>eudicotyledons</taxon>
        <taxon>Gunneridae</taxon>
        <taxon>Pentapetalae</taxon>
        <taxon>rosids</taxon>
        <taxon>malvids</taxon>
        <taxon>Malvales</taxon>
        <taxon>Malvaceae</taxon>
        <taxon>Grewioideae</taxon>
        <taxon>Apeibeae</taxon>
        <taxon>Corchorus</taxon>
    </lineage>
</organism>
<reference evidence="3" key="1">
    <citation type="submission" date="2013-09" db="EMBL/GenBank/DDBJ databases">
        <title>Corchorus olitorius genome sequencing.</title>
        <authorList>
            <person name="Alam M."/>
            <person name="Haque M.S."/>
            <person name="Islam M.S."/>
            <person name="Emdad E.M."/>
            <person name="Islam M.M."/>
            <person name="Ahmed B."/>
            <person name="Halim A."/>
            <person name="Hossen Q.M.M."/>
            <person name="Hossain M.Z."/>
            <person name="Ahmed R."/>
            <person name="Khan M.M."/>
            <person name="Islam R."/>
            <person name="Rashid M.M."/>
            <person name="Khan S.A."/>
            <person name="Rahman M.S."/>
            <person name="Alam M."/>
            <person name="Yahiya A.S."/>
            <person name="Khan M.S."/>
            <person name="Azam M.S."/>
            <person name="Haque T."/>
            <person name="Lashkar M.Z.H."/>
            <person name="Akhand A.I."/>
            <person name="Morshed G."/>
            <person name="Roy S."/>
            <person name="Uddin K.S."/>
            <person name="Rabeya T."/>
            <person name="Hossain A.S."/>
            <person name="Chowdhury A."/>
            <person name="Snigdha A.R."/>
            <person name="Mortoza M.S."/>
            <person name="Matin S.A."/>
            <person name="Hoque S.M.E."/>
            <person name="Islam M.K."/>
            <person name="Roy D.K."/>
            <person name="Haider R."/>
            <person name="Moosa M.M."/>
            <person name="Elias S.M."/>
            <person name="Hasan A.M."/>
            <person name="Jahan S."/>
            <person name="Shafiuddin M."/>
            <person name="Mahmood N."/>
            <person name="Shommy N.S."/>
        </authorList>
    </citation>
    <scope>NUCLEOTIDE SEQUENCE [LARGE SCALE GENOMIC DNA]</scope>
    <source>
        <strain evidence="3">cv. O-4</strain>
    </source>
</reference>
<keyword evidence="3" id="KW-1185">Reference proteome</keyword>
<dbReference type="Pfam" id="PF25043">
    <property type="entry name" value="DUF7788"/>
    <property type="match status" value="1"/>
</dbReference>
<dbReference type="InterPro" id="IPR056690">
    <property type="entry name" value="DUF7788"/>
</dbReference>